<dbReference type="Proteomes" id="UP001249851">
    <property type="component" value="Unassembled WGS sequence"/>
</dbReference>
<evidence type="ECO:0000313" key="3">
    <source>
        <dbReference type="Proteomes" id="UP001249851"/>
    </source>
</evidence>
<dbReference type="InterPro" id="IPR027417">
    <property type="entry name" value="P-loop_NTPase"/>
</dbReference>
<reference evidence="2" key="2">
    <citation type="journal article" date="2023" name="Science">
        <title>Genomic signatures of disease resistance in endangered staghorn corals.</title>
        <authorList>
            <person name="Vollmer S.V."/>
            <person name="Selwyn J.D."/>
            <person name="Despard B.A."/>
            <person name="Roesel C.L."/>
        </authorList>
    </citation>
    <scope>NUCLEOTIDE SEQUENCE</scope>
    <source>
        <strain evidence="2">K2</strain>
    </source>
</reference>
<dbReference type="GO" id="GO:0003676">
    <property type="term" value="F:nucleic acid binding"/>
    <property type="evidence" value="ECO:0007669"/>
    <property type="project" value="InterPro"/>
</dbReference>
<keyword evidence="3" id="KW-1185">Reference proteome</keyword>
<dbReference type="GO" id="GO:0005524">
    <property type="term" value="F:ATP binding"/>
    <property type="evidence" value="ECO:0007669"/>
    <property type="project" value="InterPro"/>
</dbReference>
<dbReference type="AlphaFoldDB" id="A0AAD9V874"/>
<organism evidence="2 3">
    <name type="scientific">Acropora cervicornis</name>
    <name type="common">Staghorn coral</name>
    <dbReference type="NCBI Taxonomy" id="6130"/>
    <lineage>
        <taxon>Eukaryota</taxon>
        <taxon>Metazoa</taxon>
        <taxon>Cnidaria</taxon>
        <taxon>Anthozoa</taxon>
        <taxon>Hexacorallia</taxon>
        <taxon>Scleractinia</taxon>
        <taxon>Astrocoeniina</taxon>
        <taxon>Acroporidae</taxon>
        <taxon>Acropora</taxon>
    </lineage>
</organism>
<dbReference type="Pfam" id="PF00270">
    <property type="entry name" value="DEAD"/>
    <property type="match status" value="1"/>
</dbReference>
<dbReference type="InterPro" id="IPR011545">
    <property type="entry name" value="DEAD/DEAH_box_helicase_dom"/>
</dbReference>
<dbReference type="EMBL" id="JARQWQ010000021">
    <property type="protein sequence ID" value="KAK2564873.1"/>
    <property type="molecule type" value="Genomic_DNA"/>
</dbReference>
<name>A0AAD9V874_ACRCE</name>
<sequence>MAESTVSEEEFSWSLAQALKDSSVESLKAEQVECIRRIICLSEDFLAVLPTGFGKSLIYQIIPKVCSCLVLKKSKETKSFVGCVVSPLEYIRKQQVESIKKLDCGLRAAAIGERDETDKDIEEGRVNIVFGSAEQ</sequence>
<feature type="domain" description="DEAD/DEAH-box helicase" evidence="1">
    <location>
        <begin position="31"/>
        <end position="133"/>
    </location>
</feature>
<comment type="caution">
    <text evidence="2">The sequence shown here is derived from an EMBL/GenBank/DDBJ whole genome shotgun (WGS) entry which is preliminary data.</text>
</comment>
<proteinExistence type="predicted"/>
<protein>
    <recommendedName>
        <fullName evidence="1">DEAD/DEAH-box helicase domain-containing protein</fullName>
    </recommendedName>
</protein>
<evidence type="ECO:0000313" key="2">
    <source>
        <dbReference type="EMBL" id="KAK2564873.1"/>
    </source>
</evidence>
<reference evidence="2" key="1">
    <citation type="journal article" date="2023" name="G3 (Bethesda)">
        <title>Whole genome assembly and annotation of the endangered Caribbean coral Acropora cervicornis.</title>
        <authorList>
            <person name="Selwyn J.D."/>
            <person name="Vollmer S.V."/>
        </authorList>
    </citation>
    <scope>NUCLEOTIDE SEQUENCE</scope>
    <source>
        <strain evidence="2">K2</strain>
    </source>
</reference>
<dbReference type="SUPFAM" id="SSF52540">
    <property type="entry name" value="P-loop containing nucleoside triphosphate hydrolases"/>
    <property type="match status" value="1"/>
</dbReference>
<gene>
    <name evidence="2" type="ORF">P5673_011572</name>
</gene>
<evidence type="ECO:0000259" key="1">
    <source>
        <dbReference type="Pfam" id="PF00270"/>
    </source>
</evidence>
<dbReference type="Gene3D" id="3.40.50.300">
    <property type="entry name" value="P-loop containing nucleotide triphosphate hydrolases"/>
    <property type="match status" value="1"/>
</dbReference>
<accession>A0AAD9V874</accession>